<evidence type="ECO:0000256" key="4">
    <source>
        <dbReference type="ARBA" id="ARBA00023136"/>
    </source>
</evidence>
<dbReference type="AlphaFoldDB" id="A0A7V3VUD1"/>
<dbReference type="Pfam" id="PF07244">
    <property type="entry name" value="POTRA"/>
    <property type="match status" value="3"/>
</dbReference>
<evidence type="ECO:0000259" key="6">
    <source>
        <dbReference type="PROSITE" id="PS51779"/>
    </source>
</evidence>
<keyword evidence="3" id="KW-0732">Signal</keyword>
<dbReference type="InterPro" id="IPR010827">
    <property type="entry name" value="BamA/TamA_POTRA"/>
</dbReference>
<reference evidence="7" key="1">
    <citation type="journal article" date="2020" name="mSystems">
        <title>Genome- and Community-Level Interaction Insights into Carbon Utilization and Element Cycling Functions of Hydrothermarchaeota in Hydrothermal Sediment.</title>
        <authorList>
            <person name="Zhou Z."/>
            <person name="Liu Y."/>
            <person name="Xu W."/>
            <person name="Pan J."/>
            <person name="Luo Z.H."/>
            <person name="Li M."/>
        </authorList>
    </citation>
    <scope>NUCLEOTIDE SEQUENCE [LARGE SCALE GENOMIC DNA]</scope>
    <source>
        <strain evidence="7">SpSt-961</strain>
    </source>
</reference>
<dbReference type="PANTHER" id="PTHR12815:SF47">
    <property type="entry name" value="TRANSLOCATION AND ASSEMBLY MODULE SUBUNIT TAMA"/>
    <property type="match status" value="1"/>
</dbReference>
<evidence type="ECO:0000256" key="5">
    <source>
        <dbReference type="ARBA" id="ARBA00023237"/>
    </source>
</evidence>
<comment type="caution">
    <text evidence="7">The sequence shown here is derived from an EMBL/GenBank/DDBJ whole genome shotgun (WGS) entry which is preliminary data.</text>
</comment>
<dbReference type="InterPro" id="IPR034746">
    <property type="entry name" value="POTRA"/>
</dbReference>
<proteinExistence type="predicted"/>
<dbReference type="Pfam" id="PF01103">
    <property type="entry name" value="Omp85"/>
    <property type="match status" value="1"/>
</dbReference>
<accession>A0A7V3VUD1</accession>
<organism evidence="7">
    <name type="scientific">candidate division WOR-3 bacterium</name>
    <dbReference type="NCBI Taxonomy" id="2052148"/>
    <lineage>
        <taxon>Bacteria</taxon>
        <taxon>Bacteria division WOR-3</taxon>
    </lineage>
</organism>
<evidence type="ECO:0000256" key="2">
    <source>
        <dbReference type="ARBA" id="ARBA00022692"/>
    </source>
</evidence>
<dbReference type="Gene3D" id="3.10.20.310">
    <property type="entry name" value="membrane protein fhac"/>
    <property type="match status" value="3"/>
</dbReference>
<dbReference type="GO" id="GO:0019867">
    <property type="term" value="C:outer membrane"/>
    <property type="evidence" value="ECO:0007669"/>
    <property type="project" value="InterPro"/>
</dbReference>
<dbReference type="InterPro" id="IPR039910">
    <property type="entry name" value="D15-like"/>
</dbReference>
<evidence type="ECO:0000256" key="1">
    <source>
        <dbReference type="ARBA" id="ARBA00004370"/>
    </source>
</evidence>
<comment type="subcellular location">
    <subcellularLocation>
        <location evidence="1">Membrane</location>
    </subcellularLocation>
</comment>
<gene>
    <name evidence="7" type="ORF">ENX68_07035</name>
</gene>
<evidence type="ECO:0000313" key="7">
    <source>
        <dbReference type="EMBL" id="HGE78731.1"/>
    </source>
</evidence>
<sequence length="557" mass="65745">MIFLLFINVLISTPISKISFEGNQTIKNRELYQIILSRPKEQFSELNLIQDAKRIVHFYESRGFFQTRVEPEVETVDTVLEITYKIYEGMRPKIKDVRFYNGEQILYRFLEVEKGDYFLQERIKKSMDNIEAYYKDRGYAFAKVRFNTIPDSGVLIFEIQKENIYYIKEITIKGIKFCNQSVIRQEIEIKPGDIYSGKKIQNSRMRIYRLGFFNMVNVEIVKVSEDTLNLIFNVQELKSRILNWGIGVSLPLSFIISIGLEELNLFNAGHRFKIQPSFRMNIEKEWETKFEILYSIPYFTKLRLSPSLLPFYWYEDKKDFIRRTWGSEFRISRVFNENVQANIANKYKYFDISMKKDIPDTFSGTTNSLRMQLMYDYRNEFFNPSSGIYFVPVIEYAGGIFGGSNHYLRFETEIRYFQSIIWGKKNILAQRLHLGVIIPTDGVSLDEKFFLGGQYTLRGYDEKSIGPDSLNGEHYGEVVFNFNIEDRLILYKSIGLVLFFDIGYLDNRDKVFRRDYLKASTGMGIRYYTPIGPIRGDLGIPLNKKGWQFYLGIYHIF</sequence>
<feature type="domain" description="POTRA" evidence="6">
    <location>
        <begin position="165"/>
        <end position="237"/>
    </location>
</feature>
<dbReference type="Gene3D" id="2.40.160.50">
    <property type="entry name" value="membrane protein fhac: a member of the omp85/tpsb transporter family"/>
    <property type="match status" value="1"/>
</dbReference>
<evidence type="ECO:0000256" key="3">
    <source>
        <dbReference type="ARBA" id="ARBA00022729"/>
    </source>
</evidence>
<dbReference type="EMBL" id="DTOZ01000172">
    <property type="protein sequence ID" value="HGE78731.1"/>
    <property type="molecule type" value="Genomic_DNA"/>
</dbReference>
<dbReference type="InterPro" id="IPR000184">
    <property type="entry name" value="Bac_surfAg_D15"/>
</dbReference>
<dbReference type="PROSITE" id="PS51779">
    <property type="entry name" value="POTRA"/>
    <property type="match status" value="2"/>
</dbReference>
<protein>
    <recommendedName>
        <fullName evidence="6">POTRA domain-containing protein</fullName>
    </recommendedName>
</protein>
<feature type="domain" description="POTRA" evidence="6">
    <location>
        <begin position="13"/>
        <end position="89"/>
    </location>
</feature>
<keyword evidence="4" id="KW-0472">Membrane</keyword>
<name>A0A7V3VUD1_UNCW3</name>
<dbReference type="PANTHER" id="PTHR12815">
    <property type="entry name" value="SORTING AND ASSEMBLY MACHINERY SAMM50 PROTEIN FAMILY MEMBER"/>
    <property type="match status" value="1"/>
</dbReference>
<keyword evidence="5" id="KW-0998">Cell outer membrane</keyword>
<keyword evidence="2" id="KW-0812">Transmembrane</keyword>